<reference evidence="14" key="1">
    <citation type="submission" date="2021-07" db="EMBL/GenBank/DDBJ databases">
        <title>Shewanella sp. YLB-07 whole genome sequence.</title>
        <authorList>
            <person name="Yu L."/>
        </authorList>
    </citation>
    <scope>NUCLEOTIDE SEQUENCE</scope>
    <source>
        <strain evidence="14">YLB-08</strain>
    </source>
</reference>
<dbReference type="InterPro" id="IPR003439">
    <property type="entry name" value="ABC_transporter-like_ATP-bd"/>
</dbReference>
<proteinExistence type="predicted"/>
<evidence type="ECO:0000256" key="1">
    <source>
        <dbReference type="ARBA" id="ARBA00004651"/>
    </source>
</evidence>
<sequence>MSNSSNQESKNEVWSVFKRLMGYIKPLKVVFAFAVLGLVMYAAVDATFIAVIKPFIDGGFGGQAGEVTSAVGVGGVDLGTSEGFGASSDVLMLAPIVVIVLFSLRGLANFLSTYCISYMSARLIMDMRQEVFEHYLTLPVSYIDRENSGNLISRVTYDTEQIARATGSALISIVRDSITVVGMLAIMFFYSWKLSLCILVIGPIIGLIISIVSKRFRKVSKRIQTAMGGVTAATEQMIKGHKNVLAFGGQETESHRFAVVNEQNRYQNMKLAMAQSISQPLVMVIGSFALAFVLYAASFEGMQEELTAGTFATILGAMLAMLQPIKNLTRVNAEFQRGIAACTTIFELLDTQPEVDTGQYTVDRVKGNLSFNQVNFRYPDQERLALEQIDFTVKQGQTIALVGRSGSGKSTIASLVTRFYTGLEEGSIELDGVNIDDYDLKCLRNQVALVSQQVTLFNDSIANNISYAYPGEVTREQIIEAATLAHAMEFVELLPEGLDTQVGENGVLLSGGQRQRIAIARAILRNSPVLILDEATSALDTESEKAIQLGLDNLRHNRTSIVIAHRLSTIESADQILVIDQGRVVERGDHQSLIAKKGIYSNLYNMQFSN</sequence>
<keyword evidence="9" id="KW-0445">Lipid transport</keyword>
<evidence type="ECO:0000256" key="11">
    <source>
        <dbReference type="SAM" id="Phobius"/>
    </source>
</evidence>
<dbReference type="InterPro" id="IPR003593">
    <property type="entry name" value="AAA+_ATPase"/>
</dbReference>
<dbReference type="PANTHER" id="PTHR43394:SF1">
    <property type="entry name" value="ATP-BINDING CASSETTE SUB-FAMILY B MEMBER 10, MITOCHONDRIAL"/>
    <property type="match status" value="1"/>
</dbReference>
<dbReference type="Pfam" id="PF00664">
    <property type="entry name" value="ABC_membrane"/>
    <property type="match status" value="1"/>
</dbReference>
<keyword evidence="4 11" id="KW-0812">Transmembrane</keyword>
<gene>
    <name evidence="14" type="primary">msbA</name>
    <name evidence="14" type="ORF">FM038_009110</name>
</gene>
<name>A0ABX6V4K0_9GAMM</name>
<dbReference type="InterPro" id="IPR027417">
    <property type="entry name" value="P-loop_NTPase"/>
</dbReference>
<evidence type="ECO:0000256" key="3">
    <source>
        <dbReference type="ARBA" id="ARBA00022475"/>
    </source>
</evidence>
<keyword evidence="8 11" id="KW-1133">Transmembrane helix</keyword>
<evidence type="ECO:0000313" key="15">
    <source>
        <dbReference type="Proteomes" id="UP000316416"/>
    </source>
</evidence>
<protein>
    <submittedName>
        <fullName evidence="14">Lipid A export permease/ATP-binding protein MsbA</fullName>
    </submittedName>
</protein>
<evidence type="ECO:0000256" key="8">
    <source>
        <dbReference type="ARBA" id="ARBA00022989"/>
    </source>
</evidence>
<dbReference type="InterPro" id="IPR036640">
    <property type="entry name" value="ABC1_TM_sf"/>
</dbReference>
<evidence type="ECO:0000256" key="5">
    <source>
        <dbReference type="ARBA" id="ARBA00022741"/>
    </source>
</evidence>
<evidence type="ECO:0000256" key="4">
    <source>
        <dbReference type="ARBA" id="ARBA00022692"/>
    </source>
</evidence>
<dbReference type="SUPFAM" id="SSF90123">
    <property type="entry name" value="ABC transporter transmembrane region"/>
    <property type="match status" value="1"/>
</dbReference>
<evidence type="ECO:0000259" key="13">
    <source>
        <dbReference type="PROSITE" id="PS50929"/>
    </source>
</evidence>
<accession>A0ABX6V4K0</accession>
<dbReference type="SMART" id="SM00382">
    <property type="entry name" value="AAA"/>
    <property type="match status" value="1"/>
</dbReference>
<dbReference type="SUPFAM" id="SSF52540">
    <property type="entry name" value="P-loop containing nucleoside triphosphate hydrolases"/>
    <property type="match status" value="1"/>
</dbReference>
<keyword evidence="5" id="KW-0547">Nucleotide-binding</keyword>
<dbReference type="NCBIfam" id="TIGR02203">
    <property type="entry name" value="MsbA_lipidA"/>
    <property type="match status" value="1"/>
</dbReference>
<keyword evidence="6" id="KW-0067">ATP-binding</keyword>
<evidence type="ECO:0000256" key="2">
    <source>
        <dbReference type="ARBA" id="ARBA00022448"/>
    </source>
</evidence>
<feature type="domain" description="ABC transmembrane type-1" evidence="13">
    <location>
        <begin position="32"/>
        <end position="337"/>
    </location>
</feature>
<dbReference type="PROSITE" id="PS50929">
    <property type="entry name" value="ABC_TM1F"/>
    <property type="match status" value="1"/>
</dbReference>
<dbReference type="RefSeq" id="WP_142870409.1">
    <property type="nucleotide sequence ID" value="NZ_CP045503.2"/>
</dbReference>
<feature type="transmembrane region" description="Helical" evidence="11">
    <location>
        <begin position="196"/>
        <end position="213"/>
    </location>
</feature>
<dbReference type="PROSITE" id="PS50893">
    <property type="entry name" value="ABC_TRANSPORTER_2"/>
    <property type="match status" value="1"/>
</dbReference>
<keyword evidence="3" id="KW-1003">Cell membrane</keyword>
<evidence type="ECO:0000256" key="9">
    <source>
        <dbReference type="ARBA" id="ARBA00023055"/>
    </source>
</evidence>
<keyword evidence="15" id="KW-1185">Reference proteome</keyword>
<dbReference type="InterPro" id="IPR011527">
    <property type="entry name" value="ABC1_TM_dom"/>
</dbReference>
<keyword evidence="2" id="KW-0813">Transport</keyword>
<feature type="transmembrane region" description="Helical" evidence="11">
    <location>
        <begin position="29"/>
        <end position="52"/>
    </location>
</feature>
<dbReference type="InterPro" id="IPR017871">
    <property type="entry name" value="ABC_transporter-like_CS"/>
</dbReference>
<dbReference type="EMBL" id="CP045503">
    <property type="protein sequence ID" value="QPG57587.1"/>
    <property type="molecule type" value="Genomic_DNA"/>
</dbReference>
<dbReference type="Gene3D" id="3.40.50.300">
    <property type="entry name" value="P-loop containing nucleotide triphosphate hydrolases"/>
    <property type="match status" value="1"/>
</dbReference>
<evidence type="ECO:0000256" key="10">
    <source>
        <dbReference type="ARBA" id="ARBA00023136"/>
    </source>
</evidence>
<dbReference type="Pfam" id="PF00005">
    <property type="entry name" value="ABC_tran"/>
    <property type="match status" value="1"/>
</dbReference>
<feature type="transmembrane region" description="Helical" evidence="11">
    <location>
        <begin position="169"/>
        <end position="190"/>
    </location>
</feature>
<dbReference type="CDD" id="cd18552">
    <property type="entry name" value="ABC_6TM_MsbA_like"/>
    <property type="match status" value="1"/>
</dbReference>
<dbReference type="InterPro" id="IPR039421">
    <property type="entry name" value="Type_1_exporter"/>
</dbReference>
<evidence type="ECO:0000256" key="6">
    <source>
        <dbReference type="ARBA" id="ARBA00022840"/>
    </source>
</evidence>
<dbReference type="PROSITE" id="PS00211">
    <property type="entry name" value="ABC_TRANSPORTER_1"/>
    <property type="match status" value="1"/>
</dbReference>
<dbReference type="Gene3D" id="1.20.1560.10">
    <property type="entry name" value="ABC transporter type 1, transmembrane domain"/>
    <property type="match status" value="1"/>
</dbReference>
<dbReference type="Proteomes" id="UP000316416">
    <property type="component" value="Chromosome"/>
</dbReference>
<comment type="subcellular location">
    <subcellularLocation>
        <location evidence="1">Cell membrane</location>
        <topology evidence="1">Multi-pass membrane protein</topology>
    </subcellularLocation>
</comment>
<evidence type="ECO:0000313" key="14">
    <source>
        <dbReference type="EMBL" id="QPG57587.1"/>
    </source>
</evidence>
<organism evidence="14 15">
    <name type="scientific">Shewanella eurypsychrophilus</name>
    <dbReference type="NCBI Taxonomy" id="2593656"/>
    <lineage>
        <taxon>Bacteria</taxon>
        <taxon>Pseudomonadati</taxon>
        <taxon>Pseudomonadota</taxon>
        <taxon>Gammaproteobacteria</taxon>
        <taxon>Alteromonadales</taxon>
        <taxon>Shewanellaceae</taxon>
        <taxon>Shewanella</taxon>
    </lineage>
</organism>
<feature type="transmembrane region" description="Helical" evidence="11">
    <location>
        <begin position="92"/>
        <end position="119"/>
    </location>
</feature>
<evidence type="ECO:0000256" key="7">
    <source>
        <dbReference type="ARBA" id="ARBA00022967"/>
    </source>
</evidence>
<keyword evidence="7" id="KW-1278">Translocase</keyword>
<keyword evidence="10 11" id="KW-0472">Membrane</keyword>
<feature type="domain" description="ABC transporter" evidence="12">
    <location>
        <begin position="369"/>
        <end position="606"/>
    </location>
</feature>
<evidence type="ECO:0000259" key="12">
    <source>
        <dbReference type="PROSITE" id="PS50893"/>
    </source>
</evidence>
<dbReference type="InterPro" id="IPR011917">
    <property type="entry name" value="ABC_transpr_lipidA"/>
</dbReference>
<dbReference type="PANTHER" id="PTHR43394">
    <property type="entry name" value="ATP-DEPENDENT PERMEASE MDL1, MITOCHONDRIAL"/>
    <property type="match status" value="1"/>
</dbReference>
<feature type="transmembrane region" description="Helical" evidence="11">
    <location>
        <begin position="280"/>
        <end position="299"/>
    </location>
</feature>